<reference evidence="1" key="1">
    <citation type="submission" date="2020-11" db="EMBL/GenBank/DDBJ databases">
        <authorList>
            <person name="Tran Van P."/>
        </authorList>
    </citation>
    <scope>NUCLEOTIDE SEQUENCE</scope>
</reference>
<proteinExistence type="predicted"/>
<dbReference type="EMBL" id="OB793655">
    <property type="protein sequence ID" value="CAD7428181.1"/>
    <property type="molecule type" value="Genomic_DNA"/>
</dbReference>
<accession>A0A7R9HMQ1</accession>
<organism evidence="1">
    <name type="scientific">Timema monikensis</name>
    <dbReference type="NCBI Taxonomy" id="170555"/>
    <lineage>
        <taxon>Eukaryota</taxon>
        <taxon>Metazoa</taxon>
        <taxon>Ecdysozoa</taxon>
        <taxon>Arthropoda</taxon>
        <taxon>Hexapoda</taxon>
        <taxon>Insecta</taxon>
        <taxon>Pterygota</taxon>
        <taxon>Neoptera</taxon>
        <taxon>Polyneoptera</taxon>
        <taxon>Phasmatodea</taxon>
        <taxon>Timematodea</taxon>
        <taxon>Timematoidea</taxon>
        <taxon>Timematidae</taxon>
        <taxon>Timema</taxon>
    </lineage>
</organism>
<protein>
    <submittedName>
        <fullName evidence="1">Uncharacterized protein</fullName>
    </submittedName>
</protein>
<gene>
    <name evidence="1" type="ORF">TMSB3V08_LOCUS4993</name>
</gene>
<dbReference type="AlphaFoldDB" id="A0A7R9HMQ1"/>
<evidence type="ECO:0000313" key="1">
    <source>
        <dbReference type="EMBL" id="CAD7428181.1"/>
    </source>
</evidence>
<name>A0A7R9HMQ1_9NEOP</name>
<sequence>MHGIDRKVHARRALVHLMVVESRYLSDFHPTALASVVLIGDVIDFKGERRGRAANVRGYISQWKTDKFNSTMGSWGCILLSMVWKYLFWISSTVLPLTATSIFSSKALQKTYRHHIRCLGDLPRVIHEGVRVEGLATDSTALHRTQIYVSPVEEKINYPPQSNI</sequence>